<keyword evidence="2" id="KW-1185">Reference proteome</keyword>
<organism evidence="1 2">
    <name type="scientific">Klebsiella phage KpV41</name>
    <dbReference type="NCBI Taxonomy" id="1747282"/>
    <lineage>
        <taxon>Viruses</taxon>
        <taxon>Duplodnaviria</taxon>
        <taxon>Heunggongvirae</taxon>
        <taxon>Uroviricota</taxon>
        <taxon>Caudoviricetes</taxon>
        <taxon>Autographivirales</taxon>
        <taxon>Autoscriptoviridae</taxon>
        <taxon>Slopekvirinae</taxon>
        <taxon>Drulisvirus</taxon>
        <taxon>Drulisvirus KpV41</taxon>
    </lineage>
</organism>
<reference evidence="1 2" key="1">
    <citation type="submission" date="2015-10" db="EMBL/GenBank/DDBJ databases">
        <title>Complete genome sequence of bacteriophage vB_KpnP_KpV41 lytic for Klebsiella pneumoniae.</title>
        <authorList>
            <person name="Volozhantsev N.V."/>
            <person name="Krasilnikova V.M."/>
            <person name="Komisarova E.V."/>
            <person name="Kislichkina A.A."/>
            <person name="Myakinina V.P."/>
        </authorList>
    </citation>
    <scope>NUCLEOTIDE SEQUENCE [LARGE SCALE GENOMIC DNA]</scope>
</reference>
<sequence length="60" mass="7000">MEMKVWVCETWETDGYDHFGEHITLWHKKEDAEAHGKAVADECTAQYVTGKFQVWEAVVQ</sequence>
<name>A0A0S2MXQ2_9CAUD</name>
<evidence type="ECO:0000313" key="1">
    <source>
        <dbReference type="EMBL" id="ALO80709.1"/>
    </source>
</evidence>
<protein>
    <submittedName>
        <fullName evidence="1">Uncharacterized protein</fullName>
    </submittedName>
</protein>
<proteinExistence type="predicted"/>
<dbReference type="RefSeq" id="YP_009188760.1">
    <property type="nucleotide sequence ID" value="NC_028670.1"/>
</dbReference>
<dbReference type="EMBL" id="KT964103">
    <property type="protein sequence ID" value="ALO80709.1"/>
    <property type="molecule type" value="Genomic_DNA"/>
</dbReference>
<dbReference type="KEGG" id="vg:26517147"/>
<dbReference type="Proteomes" id="UP000201660">
    <property type="component" value="Segment"/>
</dbReference>
<evidence type="ECO:0000313" key="2">
    <source>
        <dbReference type="Proteomes" id="UP000201660"/>
    </source>
</evidence>
<accession>A0A0S2MXQ2</accession>
<gene>
    <name evidence="1" type="ORF">kpv41_18</name>
</gene>
<dbReference type="GeneID" id="26517147"/>